<dbReference type="Gene3D" id="2.60.200.40">
    <property type="match status" value="1"/>
</dbReference>
<dbReference type="PANTHER" id="PTHR12358:SF108">
    <property type="entry name" value="DAGKC DOMAIN-CONTAINING PROTEIN"/>
    <property type="match status" value="1"/>
</dbReference>
<dbReference type="GO" id="GO:0005737">
    <property type="term" value="C:cytoplasm"/>
    <property type="evidence" value="ECO:0007669"/>
    <property type="project" value="TreeGrafter"/>
</dbReference>
<feature type="compositionally biased region" description="Pro residues" evidence="1">
    <location>
        <begin position="68"/>
        <end position="80"/>
    </location>
</feature>
<dbReference type="SUPFAM" id="SSF111331">
    <property type="entry name" value="NAD kinase/diacylglycerol kinase-like"/>
    <property type="match status" value="1"/>
</dbReference>
<protein>
    <recommendedName>
        <fullName evidence="2">DAGKc domain-containing protein</fullName>
    </recommendedName>
</protein>
<organism evidence="3 4">
    <name type="scientific">Westerdykella ornata</name>
    <dbReference type="NCBI Taxonomy" id="318751"/>
    <lineage>
        <taxon>Eukaryota</taxon>
        <taxon>Fungi</taxon>
        <taxon>Dikarya</taxon>
        <taxon>Ascomycota</taxon>
        <taxon>Pezizomycotina</taxon>
        <taxon>Dothideomycetes</taxon>
        <taxon>Pleosporomycetidae</taxon>
        <taxon>Pleosporales</taxon>
        <taxon>Sporormiaceae</taxon>
        <taxon>Westerdykella</taxon>
    </lineage>
</organism>
<dbReference type="RefSeq" id="XP_033657815.1">
    <property type="nucleotide sequence ID" value="XM_033796726.1"/>
</dbReference>
<reference evidence="3" key="1">
    <citation type="journal article" date="2020" name="Stud. Mycol.">
        <title>101 Dothideomycetes genomes: a test case for predicting lifestyles and emergence of pathogens.</title>
        <authorList>
            <person name="Haridas S."/>
            <person name="Albert R."/>
            <person name="Binder M."/>
            <person name="Bloem J."/>
            <person name="Labutti K."/>
            <person name="Salamov A."/>
            <person name="Andreopoulos B."/>
            <person name="Baker S."/>
            <person name="Barry K."/>
            <person name="Bills G."/>
            <person name="Bluhm B."/>
            <person name="Cannon C."/>
            <person name="Castanera R."/>
            <person name="Culley D."/>
            <person name="Daum C."/>
            <person name="Ezra D."/>
            <person name="Gonzalez J."/>
            <person name="Henrissat B."/>
            <person name="Kuo A."/>
            <person name="Liang C."/>
            <person name="Lipzen A."/>
            <person name="Lutzoni F."/>
            <person name="Magnuson J."/>
            <person name="Mondo S."/>
            <person name="Nolan M."/>
            <person name="Ohm R."/>
            <person name="Pangilinan J."/>
            <person name="Park H.-J."/>
            <person name="Ramirez L."/>
            <person name="Alfaro M."/>
            <person name="Sun H."/>
            <person name="Tritt A."/>
            <person name="Yoshinaga Y."/>
            <person name="Zwiers L.-H."/>
            <person name="Turgeon B."/>
            <person name="Goodwin S."/>
            <person name="Spatafora J."/>
            <person name="Crous P."/>
            <person name="Grigoriev I."/>
        </authorList>
    </citation>
    <scope>NUCLEOTIDE SEQUENCE</scope>
    <source>
        <strain evidence="3">CBS 379.55</strain>
    </source>
</reference>
<keyword evidence="4" id="KW-1185">Reference proteome</keyword>
<name>A0A6A6JV64_WESOR</name>
<dbReference type="GO" id="GO:0046512">
    <property type="term" value="P:sphingosine biosynthetic process"/>
    <property type="evidence" value="ECO:0007669"/>
    <property type="project" value="TreeGrafter"/>
</dbReference>
<feature type="region of interest" description="Disordered" evidence="1">
    <location>
        <begin position="47"/>
        <end position="80"/>
    </location>
</feature>
<dbReference type="EMBL" id="ML986485">
    <property type="protein sequence ID" value="KAF2280277.1"/>
    <property type="molecule type" value="Genomic_DNA"/>
</dbReference>
<proteinExistence type="predicted"/>
<dbReference type="InterPro" id="IPR017438">
    <property type="entry name" value="ATP-NAD_kinase_N"/>
</dbReference>
<dbReference type="Proteomes" id="UP000800097">
    <property type="component" value="Unassembled WGS sequence"/>
</dbReference>
<dbReference type="OrthoDB" id="3853857at2759"/>
<dbReference type="AlphaFoldDB" id="A0A6A6JV64"/>
<dbReference type="Gene3D" id="3.40.50.10330">
    <property type="entry name" value="Probable inorganic polyphosphate/atp-NAD kinase, domain 1"/>
    <property type="match status" value="1"/>
</dbReference>
<dbReference type="PANTHER" id="PTHR12358">
    <property type="entry name" value="SPHINGOSINE KINASE"/>
    <property type="match status" value="1"/>
</dbReference>
<accession>A0A6A6JV64</accession>
<dbReference type="InterPro" id="IPR001206">
    <property type="entry name" value="Diacylglycerol_kinase_cat_dom"/>
</dbReference>
<sequence length="473" mass="50984">MAEPSPETFTFLNSRNQEQTIETKDLVTILPDNDSNNGTTSLIIHVSPQPADSTTPPTLNITKGTPTSTPPPQISSPPSLPSTLEYETHIIISTGSGTNLASSFFKQAVSPLLHALFPSLYPRNVNVHTTESASSILDLTNRELLPAANSGRHLLIILLSGDGGIVDLVNGLLAHGPNRGESYVPPKLIPLPLGTANALYHSTYPPTRQDQTWGLRFLSTVLSSPGQHPSSTSTPTTNLIQWRALPTFTATFSPGSKLLIDEARSSCPLPRDAHGTDTLHGAVVFSWGMHASLVADSDSAAYRRFGIERFKMAAKEALYPADGGMPHAYKGRVLESEVWTPLQEEQHMYVLATLVSRLEKTFTISPSSTPLGDSLHLVRFGPRSGDDAMRLMSLAYQDGKHVQDPAVLYEGIDGLRIEFGVDGGETEERWRRVCVDGKIVVVGEAGWVEVRKGEVRAGGGKGVLDVAVSVLEG</sequence>
<dbReference type="Pfam" id="PF00781">
    <property type="entry name" value="DAGK_cat"/>
    <property type="match status" value="1"/>
</dbReference>
<gene>
    <name evidence="3" type="ORF">EI97DRAFT_411421</name>
</gene>
<feature type="domain" description="DAGKc" evidence="2">
    <location>
        <begin position="83"/>
        <end position="210"/>
    </location>
</feature>
<dbReference type="InterPro" id="IPR050187">
    <property type="entry name" value="Lipid_Phosphate_FormReg"/>
</dbReference>
<dbReference type="PROSITE" id="PS50146">
    <property type="entry name" value="DAGK"/>
    <property type="match status" value="1"/>
</dbReference>
<evidence type="ECO:0000256" key="1">
    <source>
        <dbReference type="SAM" id="MobiDB-lite"/>
    </source>
</evidence>
<dbReference type="GeneID" id="54549901"/>
<evidence type="ECO:0000313" key="4">
    <source>
        <dbReference type="Proteomes" id="UP000800097"/>
    </source>
</evidence>
<dbReference type="InterPro" id="IPR016064">
    <property type="entry name" value="NAD/diacylglycerol_kinase_sf"/>
</dbReference>
<evidence type="ECO:0000313" key="3">
    <source>
        <dbReference type="EMBL" id="KAF2280277.1"/>
    </source>
</evidence>
<dbReference type="GO" id="GO:0016020">
    <property type="term" value="C:membrane"/>
    <property type="evidence" value="ECO:0007669"/>
    <property type="project" value="TreeGrafter"/>
</dbReference>
<evidence type="ECO:0000259" key="2">
    <source>
        <dbReference type="PROSITE" id="PS50146"/>
    </source>
</evidence>
<dbReference type="GO" id="GO:0001727">
    <property type="term" value="F:lipid kinase activity"/>
    <property type="evidence" value="ECO:0007669"/>
    <property type="project" value="TreeGrafter"/>
</dbReference>
<feature type="compositionally biased region" description="Polar residues" evidence="1">
    <location>
        <begin position="50"/>
        <end position="64"/>
    </location>
</feature>